<accession>A0A8J8Q2F5</accession>
<dbReference type="RefSeq" id="WP_148858857.1">
    <property type="nucleotide sequence ID" value="NZ_PHNJ01000008.1"/>
</dbReference>
<organism evidence="2 3">
    <name type="scientific">Natronococcus pandeyae</name>
    <dbReference type="NCBI Taxonomy" id="2055836"/>
    <lineage>
        <taxon>Archaea</taxon>
        <taxon>Methanobacteriati</taxon>
        <taxon>Methanobacteriota</taxon>
        <taxon>Stenosarchaea group</taxon>
        <taxon>Halobacteria</taxon>
        <taxon>Halobacteriales</taxon>
        <taxon>Natrialbaceae</taxon>
        <taxon>Natronococcus</taxon>
    </lineage>
</organism>
<dbReference type="Proteomes" id="UP000766904">
    <property type="component" value="Unassembled WGS sequence"/>
</dbReference>
<evidence type="ECO:0000256" key="1">
    <source>
        <dbReference type="SAM" id="Phobius"/>
    </source>
</evidence>
<keyword evidence="1" id="KW-0472">Membrane</keyword>
<reference evidence="2" key="1">
    <citation type="submission" date="2017-11" db="EMBL/GenBank/DDBJ databases">
        <authorList>
            <person name="Kajale S.C."/>
            <person name="Sharma A."/>
        </authorList>
    </citation>
    <scope>NUCLEOTIDE SEQUENCE</scope>
    <source>
        <strain evidence="2">LS1_42</strain>
    </source>
</reference>
<dbReference type="Pfam" id="PF23960">
    <property type="entry name" value="DUF7289"/>
    <property type="match status" value="1"/>
</dbReference>
<evidence type="ECO:0000313" key="3">
    <source>
        <dbReference type="Proteomes" id="UP000766904"/>
    </source>
</evidence>
<dbReference type="AlphaFoldDB" id="A0A8J8Q2F5"/>
<proteinExistence type="predicted"/>
<dbReference type="InterPro" id="IPR055713">
    <property type="entry name" value="DUF7289"/>
</dbReference>
<keyword evidence="3" id="KW-1185">Reference proteome</keyword>
<sequence>MRRNRTPGPDDEDRAVSEVLSFVLVFAIIMTSVAVLSMTGFQAMEDYQEGEQLRNGERAMEALADNFNDVMRYDGIDKRHGELSLREGTVTTGDEGTEVTIEVNDETIKDDEDWFDREDESFNLGEFAYHYDDETIAYEGGGLIRESTNGGVVYEEPWFDCRSDTAIISLVEVDADDRSIQSSDGVGFTLSVENRTTETKTPGDADVTVSVENPEYDAWENDDWECDGVERIHVTIVTVDIEY</sequence>
<keyword evidence="1" id="KW-0812">Transmembrane</keyword>
<gene>
    <name evidence="2" type="ORF">CV102_15250</name>
</gene>
<dbReference type="EMBL" id="PHNJ01000008">
    <property type="protein sequence ID" value="TYL37692.1"/>
    <property type="molecule type" value="Genomic_DNA"/>
</dbReference>
<name>A0A8J8Q2F5_9EURY</name>
<evidence type="ECO:0000313" key="2">
    <source>
        <dbReference type="EMBL" id="TYL37692.1"/>
    </source>
</evidence>
<dbReference type="OrthoDB" id="118051at2157"/>
<comment type="caution">
    <text evidence="2">The sequence shown here is derived from an EMBL/GenBank/DDBJ whole genome shotgun (WGS) entry which is preliminary data.</text>
</comment>
<feature type="transmembrane region" description="Helical" evidence="1">
    <location>
        <begin position="20"/>
        <end position="41"/>
    </location>
</feature>
<protein>
    <submittedName>
        <fullName evidence="2">Uncharacterized protein</fullName>
    </submittedName>
</protein>
<keyword evidence="1" id="KW-1133">Transmembrane helix</keyword>